<keyword evidence="4 12" id="KW-0812">Transmembrane</keyword>
<evidence type="ECO:0000256" key="4">
    <source>
        <dbReference type="ARBA" id="ARBA00022692"/>
    </source>
</evidence>
<dbReference type="SUPFAM" id="SSF81324">
    <property type="entry name" value="Voltage-gated potassium channels"/>
    <property type="match status" value="1"/>
</dbReference>
<keyword evidence="5" id="KW-0631">Potassium channel</keyword>
<evidence type="ECO:0000256" key="11">
    <source>
        <dbReference type="ARBA" id="ARBA00023303"/>
    </source>
</evidence>
<keyword evidence="6" id="KW-0851">Voltage-gated channel</keyword>
<reference evidence="14 15" key="1">
    <citation type="submission" date="2019-12" db="EMBL/GenBank/DDBJ databases">
        <authorList>
            <person name="Huq M.A."/>
        </authorList>
    </citation>
    <scope>NUCLEOTIDE SEQUENCE [LARGE SCALE GENOMIC DNA]</scope>
    <source>
        <strain evidence="14 15">MAH-25</strain>
    </source>
</reference>
<evidence type="ECO:0000256" key="2">
    <source>
        <dbReference type="ARBA" id="ARBA00022448"/>
    </source>
</evidence>
<feature type="domain" description="Ion transport" evidence="13">
    <location>
        <begin position="32"/>
        <end position="241"/>
    </location>
</feature>
<dbReference type="RefSeq" id="WP_157396917.1">
    <property type="nucleotide sequence ID" value="NZ_WSEL01000003.1"/>
</dbReference>
<evidence type="ECO:0000313" key="15">
    <source>
        <dbReference type="Proteomes" id="UP000469385"/>
    </source>
</evidence>
<keyword evidence="7" id="KW-0630">Potassium</keyword>
<keyword evidence="11" id="KW-0407">Ion channel</keyword>
<dbReference type="EMBL" id="WSEL01000003">
    <property type="protein sequence ID" value="MVQ28857.1"/>
    <property type="molecule type" value="Genomic_DNA"/>
</dbReference>
<evidence type="ECO:0000256" key="9">
    <source>
        <dbReference type="ARBA" id="ARBA00023065"/>
    </source>
</evidence>
<dbReference type="Gene3D" id="1.20.120.350">
    <property type="entry name" value="Voltage-gated potassium channels. Chain C"/>
    <property type="match status" value="1"/>
</dbReference>
<dbReference type="GO" id="GO:0001508">
    <property type="term" value="P:action potential"/>
    <property type="evidence" value="ECO:0007669"/>
    <property type="project" value="TreeGrafter"/>
</dbReference>
<accession>A0A6N8IPT4</accession>
<keyword evidence="3" id="KW-0633">Potassium transport</keyword>
<dbReference type="Proteomes" id="UP000469385">
    <property type="component" value="Unassembled WGS sequence"/>
</dbReference>
<feature type="transmembrane region" description="Helical" evidence="12">
    <location>
        <begin position="135"/>
        <end position="153"/>
    </location>
</feature>
<evidence type="ECO:0000256" key="7">
    <source>
        <dbReference type="ARBA" id="ARBA00022958"/>
    </source>
</evidence>
<evidence type="ECO:0000256" key="3">
    <source>
        <dbReference type="ARBA" id="ARBA00022538"/>
    </source>
</evidence>
<evidence type="ECO:0000313" key="14">
    <source>
        <dbReference type="EMBL" id="MVQ28857.1"/>
    </source>
</evidence>
<keyword evidence="8 12" id="KW-1133">Transmembrane helix</keyword>
<protein>
    <submittedName>
        <fullName evidence="14">Ion transporter</fullName>
    </submittedName>
</protein>
<dbReference type="AlphaFoldDB" id="A0A6N8IPT4"/>
<dbReference type="Pfam" id="PF00520">
    <property type="entry name" value="Ion_trans"/>
    <property type="match status" value="1"/>
</dbReference>
<dbReference type="InterPro" id="IPR027359">
    <property type="entry name" value="Volt_channel_dom_sf"/>
</dbReference>
<dbReference type="InterPro" id="IPR028325">
    <property type="entry name" value="VG_K_chnl"/>
</dbReference>
<keyword evidence="15" id="KW-1185">Reference proteome</keyword>
<comment type="caution">
    <text evidence="14">The sequence shown here is derived from an EMBL/GenBank/DDBJ whole genome shotgun (WGS) entry which is preliminary data.</text>
</comment>
<evidence type="ECO:0000256" key="5">
    <source>
        <dbReference type="ARBA" id="ARBA00022826"/>
    </source>
</evidence>
<feature type="transmembrane region" description="Helical" evidence="12">
    <location>
        <begin position="94"/>
        <end position="115"/>
    </location>
</feature>
<evidence type="ECO:0000256" key="8">
    <source>
        <dbReference type="ARBA" id="ARBA00022989"/>
    </source>
</evidence>
<feature type="transmembrane region" description="Helical" evidence="12">
    <location>
        <begin position="219"/>
        <end position="240"/>
    </location>
</feature>
<feature type="transmembrane region" description="Helical" evidence="12">
    <location>
        <begin position="160"/>
        <end position="180"/>
    </location>
</feature>
<keyword evidence="9" id="KW-0406">Ion transport</keyword>
<keyword evidence="10 12" id="KW-0472">Membrane</keyword>
<dbReference type="PANTHER" id="PTHR11537">
    <property type="entry name" value="VOLTAGE-GATED POTASSIUM CHANNEL"/>
    <property type="match status" value="1"/>
</dbReference>
<dbReference type="Gene3D" id="1.10.287.70">
    <property type="match status" value="1"/>
</dbReference>
<proteinExistence type="predicted"/>
<evidence type="ECO:0000256" key="6">
    <source>
        <dbReference type="ARBA" id="ARBA00022882"/>
    </source>
</evidence>
<keyword evidence="2" id="KW-0813">Transport</keyword>
<dbReference type="GO" id="GO:0008076">
    <property type="term" value="C:voltage-gated potassium channel complex"/>
    <property type="evidence" value="ECO:0007669"/>
    <property type="project" value="InterPro"/>
</dbReference>
<gene>
    <name evidence="14" type="ORF">GON04_05350</name>
</gene>
<feature type="transmembrane region" description="Helical" evidence="12">
    <location>
        <begin position="33"/>
        <end position="51"/>
    </location>
</feature>
<evidence type="ECO:0000259" key="13">
    <source>
        <dbReference type="Pfam" id="PF00520"/>
    </source>
</evidence>
<dbReference type="InterPro" id="IPR005821">
    <property type="entry name" value="Ion_trans_dom"/>
</dbReference>
<evidence type="ECO:0000256" key="12">
    <source>
        <dbReference type="SAM" id="Phobius"/>
    </source>
</evidence>
<comment type="subcellular location">
    <subcellularLocation>
        <location evidence="1">Membrane</location>
        <topology evidence="1">Multi-pass membrane protein</topology>
    </subcellularLocation>
</comment>
<sequence length="283" mass="31467">MEERPAPDDPPRQPWRARLYRVIWESDTPAGRLFDQVVVAAILVSVAIVLADSVQGWHQSWRQAFTAAEWFFTLLFTVEYVARVASVERPLRYVLSFFGIVDLLAVLPTYLALFVPELHALIDVRILRLLRIFRIFRLTAYVTEYQVMGNALWATRRKILVFLAAVVMIDLVLGTLMYVVEGPEHGFKDIPTSVYWAITTMTTVGFGDITPRTDLGRTIASLMMLLGWGTLAVPTGIVTAEMTARRHGHAPQASRNCAACGASDHGPQAAYCQHCGAALPPPA</sequence>
<evidence type="ECO:0000256" key="1">
    <source>
        <dbReference type="ARBA" id="ARBA00004141"/>
    </source>
</evidence>
<feature type="transmembrane region" description="Helical" evidence="12">
    <location>
        <begin position="63"/>
        <end position="82"/>
    </location>
</feature>
<organism evidence="14 15">
    <name type="scientific">Ramlibacter pinisoli</name>
    <dbReference type="NCBI Taxonomy" id="2682844"/>
    <lineage>
        <taxon>Bacteria</taxon>
        <taxon>Pseudomonadati</taxon>
        <taxon>Pseudomonadota</taxon>
        <taxon>Betaproteobacteria</taxon>
        <taxon>Burkholderiales</taxon>
        <taxon>Comamonadaceae</taxon>
        <taxon>Ramlibacter</taxon>
    </lineage>
</organism>
<dbReference type="PANTHER" id="PTHR11537:SF254">
    <property type="entry name" value="POTASSIUM VOLTAGE-GATED CHANNEL PROTEIN SHAB"/>
    <property type="match status" value="1"/>
</dbReference>
<dbReference type="GO" id="GO:0005249">
    <property type="term" value="F:voltage-gated potassium channel activity"/>
    <property type="evidence" value="ECO:0007669"/>
    <property type="project" value="InterPro"/>
</dbReference>
<dbReference type="PRINTS" id="PR00169">
    <property type="entry name" value="KCHANNEL"/>
</dbReference>
<evidence type="ECO:0000256" key="10">
    <source>
        <dbReference type="ARBA" id="ARBA00023136"/>
    </source>
</evidence>
<name>A0A6N8IPT4_9BURK</name>